<proteinExistence type="predicted"/>
<comment type="caution">
    <text evidence="1">The sequence shown here is derived from an EMBL/GenBank/DDBJ whole genome shotgun (WGS) entry which is preliminary data.</text>
</comment>
<sequence>MVCKCSQTVTYHQTNLNLNNLYSLLQMVYMGHQAMLETIWQLGIIHLMKFKFENNKKNDIQIYYYHLQTYQVFNFTSQIFTIY</sequence>
<dbReference type="EMBL" id="CAJJDP010000105">
    <property type="protein sequence ID" value="CAD8193973.1"/>
    <property type="molecule type" value="Genomic_DNA"/>
</dbReference>
<protein>
    <submittedName>
        <fullName evidence="1">Uncharacterized protein</fullName>
    </submittedName>
</protein>
<dbReference type="Proteomes" id="UP000683925">
    <property type="component" value="Unassembled WGS sequence"/>
</dbReference>
<gene>
    <name evidence="1" type="ORF">POCTA_138.1.T1050210</name>
</gene>
<evidence type="ECO:0000313" key="2">
    <source>
        <dbReference type="Proteomes" id="UP000683925"/>
    </source>
</evidence>
<reference evidence="1" key="1">
    <citation type="submission" date="2021-01" db="EMBL/GenBank/DDBJ databases">
        <authorList>
            <consortium name="Genoscope - CEA"/>
            <person name="William W."/>
        </authorList>
    </citation>
    <scope>NUCLEOTIDE SEQUENCE</scope>
</reference>
<keyword evidence="2" id="KW-1185">Reference proteome</keyword>
<evidence type="ECO:0000313" key="1">
    <source>
        <dbReference type="EMBL" id="CAD8193973.1"/>
    </source>
</evidence>
<dbReference type="AlphaFoldDB" id="A0A8S1WVX6"/>
<organism evidence="1 2">
    <name type="scientific">Paramecium octaurelia</name>
    <dbReference type="NCBI Taxonomy" id="43137"/>
    <lineage>
        <taxon>Eukaryota</taxon>
        <taxon>Sar</taxon>
        <taxon>Alveolata</taxon>
        <taxon>Ciliophora</taxon>
        <taxon>Intramacronucleata</taxon>
        <taxon>Oligohymenophorea</taxon>
        <taxon>Peniculida</taxon>
        <taxon>Parameciidae</taxon>
        <taxon>Paramecium</taxon>
    </lineage>
</organism>
<accession>A0A8S1WVX6</accession>
<name>A0A8S1WVX6_PAROT</name>